<name>A0A2J6TFJ4_9HELO</name>
<proteinExistence type="predicted"/>
<organism evidence="1 2">
    <name type="scientific">Hyaloscypha bicolor E</name>
    <dbReference type="NCBI Taxonomy" id="1095630"/>
    <lineage>
        <taxon>Eukaryota</taxon>
        <taxon>Fungi</taxon>
        <taxon>Dikarya</taxon>
        <taxon>Ascomycota</taxon>
        <taxon>Pezizomycotina</taxon>
        <taxon>Leotiomycetes</taxon>
        <taxon>Helotiales</taxon>
        <taxon>Hyaloscyphaceae</taxon>
        <taxon>Hyaloscypha</taxon>
        <taxon>Hyaloscypha bicolor</taxon>
    </lineage>
</organism>
<evidence type="ECO:0000313" key="1">
    <source>
        <dbReference type="EMBL" id="PMD61801.1"/>
    </source>
</evidence>
<dbReference type="GeneID" id="36588133"/>
<dbReference type="EMBL" id="KZ613786">
    <property type="protein sequence ID" value="PMD61801.1"/>
    <property type="molecule type" value="Genomic_DNA"/>
</dbReference>
<dbReference type="InParanoid" id="A0A2J6TFJ4"/>
<dbReference type="Proteomes" id="UP000235371">
    <property type="component" value="Unassembled WGS sequence"/>
</dbReference>
<evidence type="ECO:0000313" key="2">
    <source>
        <dbReference type="Proteomes" id="UP000235371"/>
    </source>
</evidence>
<dbReference type="AlphaFoldDB" id="A0A2J6TFJ4"/>
<accession>A0A2J6TFJ4</accession>
<sequence>MQSIASLCLSGPTQGSNSSCCNLSWLRAYLTLIATYTLTRNARKSPSSPAPRCRRSCIPLYPVLDPEATSLFRRSYKWKVWAEQLGWGVYDG</sequence>
<protein>
    <submittedName>
        <fullName evidence="1">Uncharacterized protein</fullName>
    </submittedName>
</protein>
<keyword evidence="2" id="KW-1185">Reference proteome</keyword>
<reference evidence="1 2" key="1">
    <citation type="submission" date="2016-04" db="EMBL/GenBank/DDBJ databases">
        <title>A degradative enzymes factory behind the ericoid mycorrhizal symbiosis.</title>
        <authorList>
            <consortium name="DOE Joint Genome Institute"/>
            <person name="Martino E."/>
            <person name="Morin E."/>
            <person name="Grelet G."/>
            <person name="Kuo A."/>
            <person name="Kohler A."/>
            <person name="Daghino S."/>
            <person name="Barry K."/>
            <person name="Choi C."/>
            <person name="Cichocki N."/>
            <person name="Clum A."/>
            <person name="Copeland A."/>
            <person name="Hainaut M."/>
            <person name="Haridas S."/>
            <person name="Labutti K."/>
            <person name="Lindquist E."/>
            <person name="Lipzen A."/>
            <person name="Khouja H.-R."/>
            <person name="Murat C."/>
            <person name="Ohm R."/>
            <person name="Olson A."/>
            <person name="Spatafora J."/>
            <person name="Veneault-Fourrey C."/>
            <person name="Henrissat B."/>
            <person name="Grigoriev I."/>
            <person name="Martin F."/>
            <person name="Perotto S."/>
        </authorList>
    </citation>
    <scope>NUCLEOTIDE SEQUENCE [LARGE SCALE GENOMIC DNA]</scope>
    <source>
        <strain evidence="1 2">E</strain>
    </source>
</reference>
<dbReference type="RefSeq" id="XP_024738705.1">
    <property type="nucleotide sequence ID" value="XM_024880056.1"/>
</dbReference>
<gene>
    <name evidence="1" type="ORF">K444DRAFT_612031</name>
</gene>